<evidence type="ECO:0000313" key="4">
    <source>
        <dbReference type="EMBL" id="MBB4098666.1"/>
    </source>
</evidence>
<dbReference type="SUPFAM" id="SSF51735">
    <property type="entry name" value="NAD(P)-binding Rossmann-fold domains"/>
    <property type="match status" value="1"/>
</dbReference>
<gene>
    <name evidence="4" type="ORF">GGR46_002230</name>
</gene>
<dbReference type="Pfam" id="PF05368">
    <property type="entry name" value="NmrA"/>
    <property type="match status" value="1"/>
</dbReference>
<dbReference type="InterPro" id="IPR051164">
    <property type="entry name" value="NmrA-like_oxidored"/>
</dbReference>
<dbReference type="InterPro" id="IPR036291">
    <property type="entry name" value="NAD(P)-bd_dom_sf"/>
</dbReference>
<proteinExistence type="inferred from homology"/>
<name>A0A7W6JSB7_9SPHN</name>
<dbReference type="EMBL" id="JACIEH010000002">
    <property type="protein sequence ID" value="MBB4098666.1"/>
    <property type="molecule type" value="Genomic_DNA"/>
</dbReference>
<dbReference type="RefSeq" id="WP_183997637.1">
    <property type="nucleotide sequence ID" value="NZ_JACIEH010000002.1"/>
</dbReference>
<feature type="domain" description="NmrA-like" evidence="3">
    <location>
        <begin position="2"/>
        <end position="172"/>
    </location>
</feature>
<evidence type="ECO:0000259" key="3">
    <source>
        <dbReference type="Pfam" id="PF05368"/>
    </source>
</evidence>
<reference evidence="4 5" key="1">
    <citation type="submission" date="2020-08" db="EMBL/GenBank/DDBJ databases">
        <title>Genomic Encyclopedia of Type Strains, Phase IV (KMG-IV): sequencing the most valuable type-strain genomes for metagenomic binning, comparative biology and taxonomic classification.</title>
        <authorList>
            <person name="Goeker M."/>
        </authorList>
    </citation>
    <scope>NUCLEOTIDE SEQUENCE [LARGE SCALE GENOMIC DNA]</scope>
    <source>
        <strain evidence="4 5">DSM 101806</strain>
    </source>
</reference>
<organism evidence="4 5">
    <name type="scientific">Sphingomonas kyeonggiensis</name>
    <dbReference type="NCBI Taxonomy" id="1268553"/>
    <lineage>
        <taxon>Bacteria</taxon>
        <taxon>Pseudomonadati</taxon>
        <taxon>Pseudomonadota</taxon>
        <taxon>Alphaproteobacteria</taxon>
        <taxon>Sphingomonadales</taxon>
        <taxon>Sphingomonadaceae</taxon>
        <taxon>Sphingomonas</taxon>
    </lineage>
</organism>
<comment type="similarity">
    <text evidence="1">Belongs to the NmrA-type oxidoreductase family.</text>
</comment>
<evidence type="ECO:0000313" key="5">
    <source>
        <dbReference type="Proteomes" id="UP000557392"/>
    </source>
</evidence>
<keyword evidence="5" id="KW-1185">Reference proteome</keyword>
<dbReference type="Gene3D" id="3.40.50.720">
    <property type="entry name" value="NAD(P)-binding Rossmann-like Domain"/>
    <property type="match status" value="1"/>
</dbReference>
<sequence>MKIVVIGGTGLIGSKTVALLAKEGHEVFAAAPNTGVDTLTGEGLDRALQGADVVIDVSNSPTLDGPAALDFFEKAGRNIAAAEKKAGVRHHIALSVVGTERLQASGYFQAKLAQEKGIAASGIPFTLIHATQFFEFLRGIANSATEGDTVRLSPARFQPMAAQDVAAAVARAALTPPVNGLIEVAGPQAYRIDELVAQVLAFDKDPRRVVADPAAPYFGVAIDDTSLMPGPDARLGTTGFDWWLANVPAPVAK</sequence>
<dbReference type="PANTHER" id="PTHR42748">
    <property type="entry name" value="NITROGEN METABOLITE REPRESSION PROTEIN NMRA FAMILY MEMBER"/>
    <property type="match status" value="1"/>
</dbReference>
<dbReference type="InterPro" id="IPR008030">
    <property type="entry name" value="NmrA-like"/>
</dbReference>
<evidence type="ECO:0000256" key="1">
    <source>
        <dbReference type="ARBA" id="ARBA00006328"/>
    </source>
</evidence>
<keyword evidence="2" id="KW-0521">NADP</keyword>
<comment type="caution">
    <text evidence="4">The sequence shown here is derived from an EMBL/GenBank/DDBJ whole genome shotgun (WGS) entry which is preliminary data.</text>
</comment>
<dbReference type="PANTHER" id="PTHR42748:SF3">
    <property type="entry name" value="BLL4366 PROTEIN"/>
    <property type="match status" value="1"/>
</dbReference>
<evidence type="ECO:0000256" key="2">
    <source>
        <dbReference type="ARBA" id="ARBA00022857"/>
    </source>
</evidence>
<protein>
    <submittedName>
        <fullName evidence="4">Uncharacterized protein YbjT (DUF2867 family)</fullName>
    </submittedName>
</protein>
<dbReference type="Proteomes" id="UP000557392">
    <property type="component" value="Unassembled WGS sequence"/>
</dbReference>
<accession>A0A7W6JSB7</accession>
<dbReference type="AlphaFoldDB" id="A0A7W6JSB7"/>